<dbReference type="Proteomes" id="UP000036958">
    <property type="component" value="Unassembled WGS sequence"/>
</dbReference>
<dbReference type="InterPro" id="IPR001910">
    <property type="entry name" value="Inosine/uridine_hydrolase_dom"/>
</dbReference>
<dbReference type="OrthoDB" id="128573at2"/>
<proteinExistence type="predicted"/>
<dbReference type="AlphaFoldDB" id="A0A0L8V3W9"/>
<reference evidence="3" key="1">
    <citation type="submission" date="2015-07" db="EMBL/GenBank/DDBJ databases">
        <title>Genome sequencing of Sunxiuqinia dokdonensis strain SK.</title>
        <authorList>
            <person name="Ahn S."/>
            <person name="Kim B.-C."/>
        </authorList>
    </citation>
    <scope>NUCLEOTIDE SEQUENCE [LARGE SCALE GENOMIC DNA]</scope>
    <source>
        <strain evidence="3">SK</strain>
    </source>
</reference>
<evidence type="ECO:0000313" key="3">
    <source>
        <dbReference type="Proteomes" id="UP000036958"/>
    </source>
</evidence>
<name>A0A0L8V3W9_9BACT</name>
<dbReference type="InterPro" id="IPR036452">
    <property type="entry name" value="Ribo_hydro-like"/>
</dbReference>
<protein>
    <recommendedName>
        <fullName evidence="1">Inosine/uridine-preferring nucleoside hydrolase domain-containing protein</fullName>
    </recommendedName>
</protein>
<evidence type="ECO:0000259" key="1">
    <source>
        <dbReference type="Pfam" id="PF01156"/>
    </source>
</evidence>
<dbReference type="STRING" id="1409788.NC99_42340"/>
<dbReference type="Pfam" id="PF01156">
    <property type="entry name" value="IU_nuc_hydro"/>
    <property type="match status" value="1"/>
</dbReference>
<dbReference type="GO" id="GO:0016799">
    <property type="term" value="F:hydrolase activity, hydrolyzing N-glycosyl compounds"/>
    <property type="evidence" value="ECO:0007669"/>
    <property type="project" value="InterPro"/>
</dbReference>
<comment type="caution">
    <text evidence="2">The sequence shown here is derived from an EMBL/GenBank/DDBJ whole genome shotgun (WGS) entry which is preliminary data.</text>
</comment>
<organism evidence="2 3">
    <name type="scientific">Sunxiuqinia dokdonensis</name>
    <dbReference type="NCBI Taxonomy" id="1409788"/>
    <lineage>
        <taxon>Bacteria</taxon>
        <taxon>Pseudomonadati</taxon>
        <taxon>Bacteroidota</taxon>
        <taxon>Bacteroidia</taxon>
        <taxon>Marinilabiliales</taxon>
        <taxon>Prolixibacteraceae</taxon>
        <taxon>Sunxiuqinia</taxon>
    </lineage>
</organism>
<dbReference type="PATRIC" id="fig|1409788.3.peg.4325"/>
<gene>
    <name evidence="2" type="ORF">NC99_42340</name>
</gene>
<accession>A0A0L8V3W9</accession>
<sequence>MELRKFYIIAILSFWALGVVAQPVKIIFDTDMESDVDDVGALAMLHGLANKGEADILATMVCSLNPWAVPVTDAINTFCGRPDIPIGAVKTLGVYRNSSYAKIVSEEFPQDIGLGEKSPDALALYRKILTEQPDTSVVIVTVGYLTNLSYLLQSYPDDISPLSGKELIQKKVKHLICMGGRYPLEQNPARWGNFKPDPAAVLLVSKDWPTRIIFTGGGAFADEIPTGKVTFNFPPDSNPISRAYAIFLKSWNRDWHHSADLIAVYIAVRGYHEFFQLNTQGYNHIFEDGTMMWRLQPDNPFHQYVSSFKEGIKPENVAAVFDSLLSGPITLQK</sequence>
<keyword evidence="3" id="KW-1185">Reference proteome</keyword>
<dbReference type="Gene3D" id="3.90.245.10">
    <property type="entry name" value="Ribonucleoside hydrolase-like"/>
    <property type="match status" value="1"/>
</dbReference>
<dbReference type="PANTHER" id="PTHR43264:SF1">
    <property type="entry name" value="INOSINE_URIDINE-PREFERRING NUCLEOSIDE HYDROLASE DOMAIN-CONTAINING PROTEIN"/>
    <property type="match status" value="1"/>
</dbReference>
<dbReference type="EMBL" id="LGIA01000206">
    <property type="protein sequence ID" value="KOH42927.1"/>
    <property type="molecule type" value="Genomic_DNA"/>
</dbReference>
<evidence type="ECO:0000313" key="2">
    <source>
        <dbReference type="EMBL" id="KOH42927.1"/>
    </source>
</evidence>
<dbReference type="SUPFAM" id="SSF53590">
    <property type="entry name" value="Nucleoside hydrolase"/>
    <property type="match status" value="1"/>
</dbReference>
<dbReference type="RefSeq" id="WP_053187924.1">
    <property type="nucleotide sequence ID" value="NZ_LGIA01000206.1"/>
</dbReference>
<dbReference type="PANTHER" id="PTHR43264">
    <property type="match status" value="1"/>
</dbReference>
<feature type="domain" description="Inosine/uridine-preferring nucleoside hydrolase" evidence="1">
    <location>
        <begin position="26"/>
        <end position="210"/>
    </location>
</feature>